<dbReference type="GO" id="GO:0005524">
    <property type="term" value="F:ATP binding"/>
    <property type="evidence" value="ECO:0007669"/>
    <property type="project" value="UniProtKB-KW"/>
</dbReference>
<dbReference type="SUPFAM" id="SSF55785">
    <property type="entry name" value="PYP-like sensor domain (PAS domain)"/>
    <property type="match status" value="2"/>
</dbReference>
<evidence type="ECO:0000256" key="6">
    <source>
        <dbReference type="ARBA" id="ARBA00022777"/>
    </source>
</evidence>
<evidence type="ECO:0000256" key="1">
    <source>
        <dbReference type="ARBA" id="ARBA00000085"/>
    </source>
</evidence>
<dbReference type="PRINTS" id="PR00344">
    <property type="entry name" value="BCTRLSENSOR"/>
</dbReference>
<dbReference type="CDD" id="cd00082">
    <property type="entry name" value="HisKA"/>
    <property type="match status" value="1"/>
</dbReference>
<dbReference type="InterPro" id="IPR003594">
    <property type="entry name" value="HATPase_dom"/>
</dbReference>
<dbReference type="PROSITE" id="PS50110">
    <property type="entry name" value="RESPONSE_REGULATORY"/>
    <property type="match status" value="1"/>
</dbReference>
<dbReference type="RefSeq" id="WP_141468110.1">
    <property type="nucleotide sequence ID" value="NZ_CBDIHF020000003.1"/>
</dbReference>
<feature type="modified residue" description="4-aspartylphosphate" evidence="9">
    <location>
        <position position="575"/>
    </location>
</feature>
<dbReference type="Gene3D" id="3.30.565.10">
    <property type="entry name" value="Histidine kinase-like ATPase, C-terminal domain"/>
    <property type="match status" value="1"/>
</dbReference>
<sequence>MTQGSQYASLAEKIGTRFPEAFSDGLTESGIGFWLWDVKNDVLEVSPSLLNLTGYSALELGTREQFLNTLIHSDDLEKVLNTTRHYFAQGGRYETLCRMRHKTGHYVWINTKGRVIREYGTPSYMIGVVHIMDDLTRLKRDMERTEEFAGLGNWSVDVATQKVTWSKGVFRIYERDPATFVPTLEFARSMWAEEEAPMVLSAIEEALKTCGPFEYRMTLSFGKGREKVIKVAGAVESGFAGDPVAYFGTMQDVTAEVTREEKLRQSQRLETIGKLAGGVAHDFNNLLAVVLGNLELLQEGLENESQNKFVDQAIQATLRGADLTHKMLSFARQATLAPTLLDLNAVVQETRNWAGRTLPENIDIETSLLTGLWPIEADRGSTENALLNLILNARDAMPNGGRLTIETANIRIDQDYVTERKEDIPPGRYVMLAVSDTGHGIAKGAQTEIFEPFYTTKEPGTGTGLGLSMVQGFMKQSGGAIQVYSEAGHGTTFKLYFRASSGGTISEVPELPEGEFDPTIAATKSILLVEDEPEVLKVLNLLLTRRGFNVTCARSGDEAKQIFEAAPDFDLVITDIVMPGRLQGPLLSKELREIRPDLPMIFMSGYANEATVHGNGLRPEDTRLMKPVNRSALLSALRKTLG</sequence>
<dbReference type="InterPro" id="IPR003661">
    <property type="entry name" value="HisK_dim/P_dom"/>
</dbReference>
<dbReference type="PANTHER" id="PTHR43065">
    <property type="entry name" value="SENSOR HISTIDINE KINASE"/>
    <property type="match status" value="1"/>
</dbReference>
<evidence type="ECO:0000259" key="12">
    <source>
        <dbReference type="PROSITE" id="PS50112"/>
    </source>
</evidence>
<comment type="catalytic activity">
    <reaction evidence="1">
        <text>ATP + protein L-histidine = ADP + protein N-phospho-L-histidine.</text>
        <dbReference type="EC" id="2.7.13.3"/>
    </reaction>
</comment>
<dbReference type="InterPro" id="IPR013655">
    <property type="entry name" value="PAS_fold_3"/>
</dbReference>
<feature type="domain" description="Histidine kinase" evidence="10">
    <location>
        <begin position="278"/>
        <end position="501"/>
    </location>
</feature>
<dbReference type="Gene3D" id="3.40.50.2300">
    <property type="match status" value="1"/>
</dbReference>
<feature type="domain" description="PAS" evidence="12">
    <location>
        <begin position="33"/>
        <end position="90"/>
    </location>
</feature>
<dbReference type="Pfam" id="PF00512">
    <property type="entry name" value="HisKA"/>
    <property type="match status" value="1"/>
</dbReference>
<evidence type="ECO:0000259" key="11">
    <source>
        <dbReference type="PROSITE" id="PS50110"/>
    </source>
</evidence>
<evidence type="ECO:0000256" key="7">
    <source>
        <dbReference type="ARBA" id="ARBA00022840"/>
    </source>
</evidence>
<dbReference type="InterPro" id="IPR001789">
    <property type="entry name" value="Sig_transdc_resp-reg_receiver"/>
</dbReference>
<dbReference type="InterPro" id="IPR005467">
    <property type="entry name" value="His_kinase_dom"/>
</dbReference>
<dbReference type="Gene3D" id="3.30.450.20">
    <property type="entry name" value="PAS domain"/>
    <property type="match status" value="2"/>
</dbReference>
<evidence type="ECO:0000313" key="13">
    <source>
        <dbReference type="EMBL" id="SMX44414.1"/>
    </source>
</evidence>
<dbReference type="InterPro" id="IPR004358">
    <property type="entry name" value="Sig_transdc_His_kin-like_C"/>
</dbReference>
<evidence type="ECO:0000256" key="5">
    <source>
        <dbReference type="ARBA" id="ARBA00022741"/>
    </source>
</evidence>
<dbReference type="Gene3D" id="1.10.287.130">
    <property type="match status" value="1"/>
</dbReference>
<name>A0A238KNJ6_9RHOB</name>
<dbReference type="SMART" id="SM00091">
    <property type="entry name" value="PAS"/>
    <property type="match status" value="1"/>
</dbReference>
<dbReference type="AlphaFoldDB" id="A0A238KNJ6"/>
<dbReference type="SUPFAM" id="SSF55874">
    <property type="entry name" value="ATPase domain of HSP90 chaperone/DNA topoisomerase II/histidine kinase"/>
    <property type="match status" value="1"/>
</dbReference>
<organism evidence="13 14">
    <name type="scientific">Pelagimonas varians</name>
    <dbReference type="NCBI Taxonomy" id="696760"/>
    <lineage>
        <taxon>Bacteria</taxon>
        <taxon>Pseudomonadati</taxon>
        <taxon>Pseudomonadota</taxon>
        <taxon>Alphaproteobacteria</taxon>
        <taxon>Rhodobacterales</taxon>
        <taxon>Roseobacteraceae</taxon>
        <taxon>Pelagimonas</taxon>
    </lineage>
</organism>
<dbReference type="InterPro" id="IPR001610">
    <property type="entry name" value="PAC"/>
</dbReference>
<proteinExistence type="predicted"/>
<dbReference type="InterPro" id="IPR036097">
    <property type="entry name" value="HisK_dim/P_sf"/>
</dbReference>
<evidence type="ECO:0000259" key="10">
    <source>
        <dbReference type="PROSITE" id="PS50109"/>
    </source>
</evidence>
<evidence type="ECO:0000256" key="4">
    <source>
        <dbReference type="ARBA" id="ARBA00022679"/>
    </source>
</evidence>
<evidence type="ECO:0000256" key="8">
    <source>
        <dbReference type="ARBA" id="ARBA00023012"/>
    </source>
</evidence>
<evidence type="ECO:0000256" key="3">
    <source>
        <dbReference type="ARBA" id="ARBA00022553"/>
    </source>
</evidence>
<dbReference type="EMBL" id="FXYH01000010">
    <property type="protein sequence ID" value="SMX44414.1"/>
    <property type="molecule type" value="Genomic_DNA"/>
</dbReference>
<dbReference type="InterPro" id="IPR036890">
    <property type="entry name" value="HATPase_C_sf"/>
</dbReference>
<evidence type="ECO:0000313" key="14">
    <source>
        <dbReference type="Proteomes" id="UP000220836"/>
    </source>
</evidence>
<dbReference type="Pfam" id="PF00072">
    <property type="entry name" value="Response_reg"/>
    <property type="match status" value="1"/>
</dbReference>
<dbReference type="CDD" id="cd00130">
    <property type="entry name" value="PAS"/>
    <property type="match status" value="1"/>
</dbReference>
<dbReference type="InterPro" id="IPR011006">
    <property type="entry name" value="CheY-like_superfamily"/>
</dbReference>
<dbReference type="SMART" id="SM00388">
    <property type="entry name" value="HisKA"/>
    <property type="match status" value="1"/>
</dbReference>
<keyword evidence="4" id="KW-0808">Transferase</keyword>
<dbReference type="OrthoDB" id="9796100at2"/>
<keyword evidence="14" id="KW-1185">Reference proteome</keyword>
<dbReference type="PROSITE" id="PS50109">
    <property type="entry name" value="HIS_KIN"/>
    <property type="match status" value="1"/>
</dbReference>
<protein>
    <recommendedName>
        <fullName evidence="2">histidine kinase</fullName>
        <ecNumber evidence="2">2.7.13.3</ecNumber>
    </recommendedName>
</protein>
<keyword evidence="5" id="KW-0547">Nucleotide-binding</keyword>
<dbReference type="Pfam" id="PF08447">
    <property type="entry name" value="PAS_3"/>
    <property type="match status" value="1"/>
</dbReference>
<reference evidence="13 14" key="1">
    <citation type="submission" date="2017-05" db="EMBL/GenBank/DDBJ databases">
        <authorList>
            <person name="Song R."/>
            <person name="Chenine A.L."/>
            <person name="Ruprecht R.M."/>
        </authorList>
    </citation>
    <scope>NUCLEOTIDE SEQUENCE [LARGE SCALE GENOMIC DNA]</scope>
    <source>
        <strain evidence="13 14">CECT 8663</strain>
    </source>
</reference>
<dbReference type="SMART" id="SM00448">
    <property type="entry name" value="REC"/>
    <property type="match status" value="1"/>
</dbReference>
<gene>
    <name evidence="13" type="ORF">PEV8663_02867</name>
</gene>
<feature type="domain" description="Response regulatory" evidence="11">
    <location>
        <begin position="525"/>
        <end position="641"/>
    </location>
</feature>
<accession>A0A238KNJ6</accession>
<dbReference type="SUPFAM" id="SSF47384">
    <property type="entry name" value="Homodimeric domain of signal transducing histidine kinase"/>
    <property type="match status" value="1"/>
</dbReference>
<dbReference type="EC" id="2.7.13.3" evidence="2"/>
<dbReference type="SUPFAM" id="SSF52172">
    <property type="entry name" value="CheY-like"/>
    <property type="match status" value="1"/>
</dbReference>
<evidence type="ECO:0000256" key="2">
    <source>
        <dbReference type="ARBA" id="ARBA00012438"/>
    </source>
</evidence>
<dbReference type="SMART" id="SM00086">
    <property type="entry name" value="PAC"/>
    <property type="match status" value="2"/>
</dbReference>
<dbReference type="SMART" id="SM00387">
    <property type="entry name" value="HATPase_c"/>
    <property type="match status" value="1"/>
</dbReference>
<dbReference type="GO" id="GO:0000155">
    <property type="term" value="F:phosphorelay sensor kinase activity"/>
    <property type="evidence" value="ECO:0007669"/>
    <property type="project" value="InterPro"/>
</dbReference>
<evidence type="ECO:0000256" key="9">
    <source>
        <dbReference type="PROSITE-ProRule" id="PRU00169"/>
    </source>
</evidence>
<keyword evidence="3 9" id="KW-0597">Phosphoprotein</keyword>
<keyword evidence="8" id="KW-0902">Two-component regulatory system</keyword>
<dbReference type="Proteomes" id="UP000220836">
    <property type="component" value="Unassembled WGS sequence"/>
</dbReference>
<keyword evidence="6" id="KW-0418">Kinase</keyword>
<dbReference type="InterPro" id="IPR000014">
    <property type="entry name" value="PAS"/>
</dbReference>
<dbReference type="Pfam" id="PF02518">
    <property type="entry name" value="HATPase_c"/>
    <property type="match status" value="1"/>
</dbReference>
<dbReference type="NCBIfam" id="TIGR00229">
    <property type="entry name" value="sensory_box"/>
    <property type="match status" value="1"/>
</dbReference>
<dbReference type="InterPro" id="IPR035965">
    <property type="entry name" value="PAS-like_dom_sf"/>
</dbReference>
<keyword evidence="7" id="KW-0067">ATP-binding</keyword>
<dbReference type="PROSITE" id="PS50112">
    <property type="entry name" value="PAS"/>
    <property type="match status" value="1"/>
</dbReference>
<dbReference type="PANTHER" id="PTHR43065:SF46">
    <property type="entry name" value="C4-DICARBOXYLATE TRANSPORT SENSOR PROTEIN DCTB"/>
    <property type="match status" value="1"/>
</dbReference>